<evidence type="ECO:0000256" key="5">
    <source>
        <dbReference type="SAM" id="Phobius"/>
    </source>
</evidence>
<evidence type="ECO:0000256" key="2">
    <source>
        <dbReference type="ARBA" id="ARBA00022692"/>
    </source>
</evidence>
<protein>
    <submittedName>
        <fullName evidence="7">Rhombosortase</fullName>
        <ecNumber evidence="7">3.4.21.-</ecNumber>
    </submittedName>
</protein>
<dbReference type="SUPFAM" id="SSF144091">
    <property type="entry name" value="Rhomboid-like"/>
    <property type="match status" value="1"/>
</dbReference>
<dbReference type="Gene3D" id="1.20.1540.10">
    <property type="entry name" value="Rhomboid-like"/>
    <property type="match status" value="1"/>
</dbReference>
<dbReference type="EC" id="3.4.21.-" evidence="7"/>
<dbReference type="InterPro" id="IPR050925">
    <property type="entry name" value="Rhomboid_protease_S54"/>
</dbReference>
<name>A0A9X1WA37_9VIBR</name>
<evidence type="ECO:0000256" key="3">
    <source>
        <dbReference type="ARBA" id="ARBA00022989"/>
    </source>
</evidence>
<proteinExistence type="predicted"/>
<evidence type="ECO:0000313" key="7">
    <source>
        <dbReference type="EMBL" id="MCJ2375605.1"/>
    </source>
</evidence>
<dbReference type="GO" id="GO:0004252">
    <property type="term" value="F:serine-type endopeptidase activity"/>
    <property type="evidence" value="ECO:0007669"/>
    <property type="project" value="InterPro"/>
</dbReference>
<dbReference type="RefSeq" id="WP_244354782.1">
    <property type="nucleotide sequence ID" value="NZ_JAJNNZ010000001.1"/>
</dbReference>
<keyword evidence="7" id="KW-0378">Hydrolase</keyword>
<dbReference type="AlphaFoldDB" id="A0A9X1WA37"/>
<organism evidence="7 8">
    <name type="scientific">Vibrio gelatinilyticus</name>
    <dbReference type="NCBI Taxonomy" id="2893468"/>
    <lineage>
        <taxon>Bacteria</taxon>
        <taxon>Pseudomonadati</taxon>
        <taxon>Pseudomonadota</taxon>
        <taxon>Gammaproteobacteria</taxon>
        <taxon>Vibrionales</taxon>
        <taxon>Vibrionaceae</taxon>
        <taxon>Vibrio</taxon>
    </lineage>
</organism>
<dbReference type="EMBL" id="JAJNNZ010000001">
    <property type="protein sequence ID" value="MCJ2375605.1"/>
    <property type="molecule type" value="Genomic_DNA"/>
</dbReference>
<keyword evidence="8" id="KW-1185">Reference proteome</keyword>
<evidence type="ECO:0000313" key="8">
    <source>
        <dbReference type="Proteomes" id="UP001139488"/>
    </source>
</evidence>
<dbReference type="InterPro" id="IPR035952">
    <property type="entry name" value="Rhomboid-like_sf"/>
</dbReference>
<dbReference type="Pfam" id="PF01694">
    <property type="entry name" value="Rhomboid"/>
    <property type="match status" value="1"/>
</dbReference>
<dbReference type="NCBIfam" id="TIGR03902">
    <property type="entry name" value="rhom_GG_sort"/>
    <property type="match status" value="1"/>
</dbReference>
<sequence>MICILAQLPLIQSWLVWDKTAINSGQWWRILTGNFSHTNSVHLIMNLAALWILVWIFRPRPNHFVFLLIFISSIIGLCLLSSSLGWYLGLSGALHGLFSYWALNEALRGRRTSWALVVAVIAKVAWEGVYGASEVTAQMIDASVATEAHFIGTIAGLATASVAKLMQR</sequence>
<dbReference type="Proteomes" id="UP001139488">
    <property type="component" value="Unassembled WGS sequence"/>
</dbReference>
<keyword evidence="4 5" id="KW-0472">Membrane</keyword>
<accession>A0A9X1WA37</accession>
<evidence type="ECO:0000256" key="4">
    <source>
        <dbReference type="ARBA" id="ARBA00023136"/>
    </source>
</evidence>
<dbReference type="PANTHER" id="PTHR43731:SF16">
    <property type="entry name" value="RHOMBOSORTASE"/>
    <property type="match status" value="1"/>
</dbReference>
<reference evidence="7" key="1">
    <citation type="submission" date="2021-11" db="EMBL/GenBank/DDBJ databases">
        <title>Vibrio ZSDE26 sp. nov. and Vibrio ZSDZ34 sp. nov., isolated from coastal seawater in Qingdao.</title>
        <authorList>
            <person name="Zhang P."/>
        </authorList>
    </citation>
    <scope>NUCLEOTIDE SEQUENCE</scope>
    <source>
        <strain evidence="7">ZSDZ34</strain>
    </source>
</reference>
<dbReference type="GO" id="GO:0016020">
    <property type="term" value="C:membrane"/>
    <property type="evidence" value="ECO:0007669"/>
    <property type="project" value="UniProtKB-SubCell"/>
</dbReference>
<feature type="domain" description="Peptidase S54 rhomboid" evidence="6">
    <location>
        <begin position="25"/>
        <end position="161"/>
    </location>
</feature>
<comment type="subcellular location">
    <subcellularLocation>
        <location evidence="1">Membrane</location>
        <topology evidence="1">Multi-pass membrane protein</topology>
    </subcellularLocation>
</comment>
<dbReference type="PANTHER" id="PTHR43731">
    <property type="entry name" value="RHOMBOID PROTEASE"/>
    <property type="match status" value="1"/>
</dbReference>
<dbReference type="InterPro" id="IPR023826">
    <property type="entry name" value="Rhom-like_SP_proteobac"/>
</dbReference>
<dbReference type="InterPro" id="IPR022764">
    <property type="entry name" value="Peptidase_S54_rhomboid_dom"/>
</dbReference>
<gene>
    <name evidence="7" type="primary">rrtA</name>
    <name evidence="7" type="ORF">LNL84_02035</name>
</gene>
<evidence type="ECO:0000256" key="1">
    <source>
        <dbReference type="ARBA" id="ARBA00004141"/>
    </source>
</evidence>
<keyword evidence="2 5" id="KW-0812">Transmembrane</keyword>
<feature type="transmembrane region" description="Helical" evidence="5">
    <location>
        <begin position="64"/>
        <end position="88"/>
    </location>
</feature>
<comment type="caution">
    <text evidence="7">The sequence shown here is derived from an EMBL/GenBank/DDBJ whole genome shotgun (WGS) entry which is preliminary data.</text>
</comment>
<feature type="transmembrane region" description="Helical" evidence="5">
    <location>
        <begin position="40"/>
        <end position="57"/>
    </location>
</feature>
<evidence type="ECO:0000259" key="6">
    <source>
        <dbReference type="Pfam" id="PF01694"/>
    </source>
</evidence>
<keyword evidence="3 5" id="KW-1133">Transmembrane helix</keyword>